<gene>
    <name evidence="1" type="ORF">CEXT_220511</name>
</gene>
<dbReference type="AlphaFoldDB" id="A0AAV4NK25"/>
<sequence length="83" mass="9591">MLLVSGDKIRPSHRPPALYKAISTTAPTHRNITLAEKAPRGSKKTSNTWEEIRVCSYYLASIEDPWRPKGLRRKMYVLEIFTF</sequence>
<reference evidence="1 2" key="1">
    <citation type="submission" date="2021-06" db="EMBL/GenBank/DDBJ databases">
        <title>Caerostris extrusa draft genome.</title>
        <authorList>
            <person name="Kono N."/>
            <person name="Arakawa K."/>
        </authorList>
    </citation>
    <scope>NUCLEOTIDE SEQUENCE [LARGE SCALE GENOMIC DNA]</scope>
</reference>
<accession>A0AAV4NK25</accession>
<dbReference type="EMBL" id="BPLR01021030">
    <property type="protein sequence ID" value="GIX85135.1"/>
    <property type="molecule type" value="Genomic_DNA"/>
</dbReference>
<comment type="caution">
    <text evidence="1">The sequence shown here is derived from an EMBL/GenBank/DDBJ whole genome shotgun (WGS) entry which is preliminary data.</text>
</comment>
<proteinExistence type="predicted"/>
<keyword evidence="2" id="KW-1185">Reference proteome</keyword>
<dbReference type="Proteomes" id="UP001054945">
    <property type="component" value="Unassembled WGS sequence"/>
</dbReference>
<evidence type="ECO:0000313" key="2">
    <source>
        <dbReference type="Proteomes" id="UP001054945"/>
    </source>
</evidence>
<protein>
    <submittedName>
        <fullName evidence="1">Uncharacterized protein</fullName>
    </submittedName>
</protein>
<name>A0AAV4NK25_CAEEX</name>
<organism evidence="1 2">
    <name type="scientific">Caerostris extrusa</name>
    <name type="common">Bark spider</name>
    <name type="synonym">Caerostris bankana</name>
    <dbReference type="NCBI Taxonomy" id="172846"/>
    <lineage>
        <taxon>Eukaryota</taxon>
        <taxon>Metazoa</taxon>
        <taxon>Ecdysozoa</taxon>
        <taxon>Arthropoda</taxon>
        <taxon>Chelicerata</taxon>
        <taxon>Arachnida</taxon>
        <taxon>Araneae</taxon>
        <taxon>Araneomorphae</taxon>
        <taxon>Entelegynae</taxon>
        <taxon>Araneoidea</taxon>
        <taxon>Araneidae</taxon>
        <taxon>Caerostris</taxon>
    </lineage>
</organism>
<evidence type="ECO:0000313" key="1">
    <source>
        <dbReference type="EMBL" id="GIX85135.1"/>
    </source>
</evidence>